<feature type="domain" description="Methyl-accepting transducer" evidence="5">
    <location>
        <begin position="376"/>
        <end position="612"/>
    </location>
</feature>
<evidence type="ECO:0000256" key="3">
    <source>
        <dbReference type="ARBA" id="ARBA00029447"/>
    </source>
</evidence>
<comment type="caution">
    <text evidence="7">The sequence shown here is derived from an EMBL/GenBank/DDBJ whole genome shotgun (WGS) entry which is preliminary data.</text>
</comment>
<comment type="subcellular location">
    <subcellularLocation>
        <location evidence="1">Membrane</location>
    </subcellularLocation>
</comment>
<dbReference type="EMBL" id="PDGH01000126">
    <property type="protein sequence ID" value="POB43904.1"/>
    <property type="molecule type" value="Genomic_DNA"/>
</dbReference>
<gene>
    <name evidence="7" type="ORF">CRN52_19430</name>
</gene>
<dbReference type="Pfam" id="PF00015">
    <property type="entry name" value="MCPsignal"/>
    <property type="match status" value="1"/>
</dbReference>
<dbReference type="InterPro" id="IPR004089">
    <property type="entry name" value="MCPsignal_dom"/>
</dbReference>
<dbReference type="SMART" id="SM00304">
    <property type="entry name" value="HAMP"/>
    <property type="match status" value="1"/>
</dbReference>
<accession>A0A2S3QYA3</accession>
<dbReference type="PANTHER" id="PTHR32089:SF120">
    <property type="entry name" value="METHYL-ACCEPTING CHEMOTAXIS PROTEIN TLPQ"/>
    <property type="match status" value="1"/>
</dbReference>
<dbReference type="CDD" id="cd06225">
    <property type="entry name" value="HAMP"/>
    <property type="match status" value="1"/>
</dbReference>
<dbReference type="GO" id="GO:0007165">
    <property type="term" value="P:signal transduction"/>
    <property type="evidence" value="ECO:0007669"/>
    <property type="project" value="UniProtKB-KW"/>
</dbReference>
<dbReference type="SUPFAM" id="SSF58104">
    <property type="entry name" value="Methyl-accepting chemotaxis protein (MCP) signaling domain"/>
    <property type="match status" value="1"/>
</dbReference>
<evidence type="ECO:0000256" key="2">
    <source>
        <dbReference type="ARBA" id="ARBA00023224"/>
    </source>
</evidence>
<dbReference type="RefSeq" id="WP_103200984.1">
    <property type="nucleotide sequence ID" value="NZ_PDGH01000126.1"/>
</dbReference>
<dbReference type="GO" id="GO:0006935">
    <property type="term" value="P:chemotaxis"/>
    <property type="evidence" value="ECO:0007669"/>
    <property type="project" value="UniProtKB-ARBA"/>
</dbReference>
<reference evidence="7 8" key="1">
    <citation type="journal article" date="2018" name="Front. Microbiol.">
        <title>Phylogeny of Vibrio vulnificus from the Analysis of the Core-Genome: Implications for Intra-Species Taxonomy.</title>
        <authorList>
            <person name="Roig F.J."/>
            <person name="Gonzalez-Candelas F."/>
            <person name="Sanjuan E."/>
            <person name="Fouz B."/>
            <person name="Feil E.J."/>
            <person name="Llorens C."/>
            <person name="Baker-Austin C."/>
            <person name="Oliver J.D."/>
            <person name="Danin-Poleg Y."/>
            <person name="Gibas C.J."/>
            <person name="Kashi Y."/>
            <person name="Gulig P.A."/>
            <person name="Morrison S.S."/>
            <person name="Amaro C."/>
        </authorList>
    </citation>
    <scope>NUCLEOTIDE SEQUENCE [LARGE SCALE GENOMIC DNA]</scope>
    <source>
        <strain evidence="7 8">CECT4608</strain>
    </source>
</reference>
<evidence type="ECO:0000313" key="8">
    <source>
        <dbReference type="Proteomes" id="UP000237466"/>
    </source>
</evidence>
<sequence>MGKNTSIIRRIQLLVILLTLVLISVCGLSIWQGKQLIHQLDQLSEHTMRQMQRQAMSLSLVSNIENRILSIPAAESLENASSELLQPMSTLQERLSSHSFSRRRTEGLLDETQQLLDKALLGSGMRAELEKKRQAHQLAITKVKRKIYALAVSSDDMNTTMLVDSVSSDIDGLSFNINRALTSDDPAAISQLREKNRALARSIEEKSKQLKTRSRQYGQRDAALVSKVLLDAFESSGVVYAQLLLAENQKQVQQQAQQLAHRLSKVGEQLEVANQQLLEEVALRVENAQADQALYHVQLIGFVLLIGGFSCVIAINVSSTLKRSLRLLIGTIQRMAESDLTQSVPNSLPAEFGRLARHLEQLRQSQLAMIDTLTHSSTKLNQVIQQNGQRTSGLTQALQQQAERTASVVHHTHQLTQFIGDIDDESESGARQATLASQEAYNGSLNVNENIERHLALEHKLQLAVETMHRLKQSAAQINLAMKFIDEVAQQTNLLALNAAIESARAGAHGRGFAVVSDEVRTLAERTSGSVVEVRDIIDVLHHDVDTAVVQIEHCNREMQDSMNSAKQAVESVNRVKTCLDLSSQTAQSISAATKQQRSLTRQIAAKIAEIQSDSQTNLDQISHLVTTGNELQTMAAQQQKLVAKYVV</sequence>
<dbReference type="Proteomes" id="UP000237466">
    <property type="component" value="Unassembled WGS sequence"/>
</dbReference>
<name>A0A2S3QYA3_VIBVL</name>
<organism evidence="7 8">
    <name type="scientific">Vibrio vulnificus</name>
    <dbReference type="NCBI Taxonomy" id="672"/>
    <lineage>
        <taxon>Bacteria</taxon>
        <taxon>Pseudomonadati</taxon>
        <taxon>Pseudomonadota</taxon>
        <taxon>Gammaproteobacteria</taxon>
        <taxon>Vibrionales</taxon>
        <taxon>Vibrionaceae</taxon>
        <taxon>Vibrio</taxon>
    </lineage>
</organism>
<dbReference type="InterPro" id="IPR003660">
    <property type="entry name" value="HAMP_dom"/>
</dbReference>
<dbReference type="PROSITE" id="PS50111">
    <property type="entry name" value="CHEMOTAXIS_TRANSDUC_2"/>
    <property type="match status" value="1"/>
</dbReference>
<evidence type="ECO:0000256" key="4">
    <source>
        <dbReference type="PROSITE-ProRule" id="PRU00284"/>
    </source>
</evidence>
<feature type="domain" description="HAMP" evidence="6">
    <location>
        <begin position="319"/>
        <end position="371"/>
    </location>
</feature>
<keyword evidence="2 4" id="KW-0807">Transducer</keyword>
<dbReference type="GO" id="GO:0016020">
    <property type="term" value="C:membrane"/>
    <property type="evidence" value="ECO:0007669"/>
    <property type="project" value="UniProtKB-SubCell"/>
</dbReference>
<dbReference type="PANTHER" id="PTHR32089">
    <property type="entry name" value="METHYL-ACCEPTING CHEMOTAXIS PROTEIN MCPB"/>
    <property type="match status" value="1"/>
</dbReference>
<evidence type="ECO:0000313" key="7">
    <source>
        <dbReference type="EMBL" id="POB43904.1"/>
    </source>
</evidence>
<dbReference type="Gene3D" id="1.10.287.950">
    <property type="entry name" value="Methyl-accepting chemotaxis protein"/>
    <property type="match status" value="1"/>
</dbReference>
<evidence type="ECO:0000256" key="1">
    <source>
        <dbReference type="ARBA" id="ARBA00004370"/>
    </source>
</evidence>
<comment type="similarity">
    <text evidence="3">Belongs to the methyl-accepting chemotaxis (MCP) protein family.</text>
</comment>
<dbReference type="AlphaFoldDB" id="A0A2S3QYA3"/>
<proteinExistence type="inferred from homology"/>
<evidence type="ECO:0000259" key="5">
    <source>
        <dbReference type="PROSITE" id="PS50111"/>
    </source>
</evidence>
<dbReference type="SMART" id="SM00283">
    <property type="entry name" value="MA"/>
    <property type="match status" value="1"/>
</dbReference>
<dbReference type="Pfam" id="PF00672">
    <property type="entry name" value="HAMP"/>
    <property type="match status" value="1"/>
</dbReference>
<evidence type="ECO:0000259" key="6">
    <source>
        <dbReference type="PROSITE" id="PS50885"/>
    </source>
</evidence>
<dbReference type="PROSITE" id="PS50885">
    <property type="entry name" value="HAMP"/>
    <property type="match status" value="1"/>
</dbReference>
<protein>
    <submittedName>
        <fullName evidence="7">Methyl-accepting chemotaxis protein</fullName>
    </submittedName>
</protein>